<feature type="binding site" evidence="10">
    <location>
        <begin position="13"/>
        <end position="18"/>
    </location>
    <ligand>
        <name>substrate</name>
    </ligand>
</feature>
<dbReference type="AlphaFoldDB" id="A0A3E0B1Q2"/>
<evidence type="ECO:0000313" key="15">
    <source>
        <dbReference type="Proteomes" id="UP000257076"/>
    </source>
</evidence>
<comment type="cofactor">
    <cofactor evidence="1 10">
        <name>Mg(2+)</name>
        <dbReference type="ChEBI" id="CHEBI:18420"/>
    </cofactor>
</comment>
<evidence type="ECO:0000256" key="4">
    <source>
        <dbReference type="ARBA" id="ARBA00022679"/>
    </source>
</evidence>
<keyword evidence="7 10" id="KW-0067">ATP-binding</keyword>
<evidence type="ECO:0000256" key="13">
    <source>
        <dbReference type="RuleBase" id="RU003785"/>
    </source>
</evidence>
<proteinExistence type="inferred from homology"/>
<evidence type="ECO:0000256" key="2">
    <source>
        <dbReference type="ARBA" id="ARBA00003213"/>
    </source>
</evidence>
<dbReference type="NCBIfam" id="TIGR00174">
    <property type="entry name" value="miaA"/>
    <property type="match status" value="1"/>
</dbReference>
<comment type="caution">
    <text evidence="14">The sequence shown here is derived from an EMBL/GenBank/DDBJ whole genome shotgun (WGS) entry which is preliminary data.</text>
</comment>
<dbReference type="InterPro" id="IPR039657">
    <property type="entry name" value="Dimethylallyltransferase"/>
</dbReference>
<comment type="function">
    <text evidence="2 10 12">Catalyzes the transfer of a dimethylallyl group onto the adenine at position 37 in tRNAs that read codons beginning with uridine, leading to the formation of N6-(dimethylallyl)adenosine (i(6)A).</text>
</comment>
<sequence length="302" mass="34364">MSKSKLLILAGPTAIGKTALSIDIAKKIKAEIISGDSMQVYRGMDIGTGKITEDEMDGIPHHMIDILNPDETFSVSDFQNQVARLVSDIEARGKLPMLVGGTGHYIKALIEGYQFNEESREDIDRLTEAYEKFSNEELFSELEKLVPKSGIHPNNRKRIIRRLVKEKLGAKEKKAYTQKPEYDTFLIGLTADRSVIYDRINRRVEAMFNTGLAEEVSGLQNQKLSETAGQAIGYKEFLPYFKGEASLAEVKERIQAHSRQYAKRQLTFFRNQLDVQWYDIAQTDTDIIIKDIYQFLQTKGEN</sequence>
<feature type="site" description="Interaction with substrate tRNA" evidence="10">
    <location>
        <position position="120"/>
    </location>
</feature>
<dbReference type="GO" id="GO:0006400">
    <property type="term" value="P:tRNA modification"/>
    <property type="evidence" value="ECO:0007669"/>
    <property type="project" value="TreeGrafter"/>
</dbReference>
<dbReference type="EC" id="2.5.1.75" evidence="10"/>
<feature type="region of interest" description="Interaction with substrate tRNA" evidence="10">
    <location>
        <begin position="36"/>
        <end position="39"/>
    </location>
</feature>
<dbReference type="EMBL" id="QUMW01000009">
    <property type="protein sequence ID" value="REG25895.1"/>
    <property type="molecule type" value="Genomic_DNA"/>
</dbReference>
<evidence type="ECO:0000256" key="5">
    <source>
        <dbReference type="ARBA" id="ARBA00022694"/>
    </source>
</evidence>
<keyword evidence="6 10" id="KW-0547">Nucleotide-binding</keyword>
<evidence type="ECO:0000256" key="3">
    <source>
        <dbReference type="ARBA" id="ARBA00005842"/>
    </source>
</evidence>
<comment type="caution">
    <text evidence="10">Lacks conserved residue(s) required for the propagation of feature annotation.</text>
</comment>
<accession>A0A3E0B1Q2</accession>
<reference evidence="14 15" key="1">
    <citation type="submission" date="2018-08" db="EMBL/GenBank/DDBJ databases">
        <title>Genomic Encyclopedia of Type Strains, Phase IV (KMG-IV): sequencing the most valuable type-strain genomes for metagenomic binning, comparative biology and taxonomic classification.</title>
        <authorList>
            <person name="Goeker M."/>
        </authorList>
    </citation>
    <scope>NUCLEOTIDE SEQUENCE [LARGE SCALE GENOMIC DNA]</scope>
    <source>
        <strain evidence="14 15">DSM 17274</strain>
    </source>
</reference>
<protein>
    <recommendedName>
        <fullName evidence="10">tRNA dimethylallyltransferase</fullName>
        <ecNumber evidence="10">2.5.1.75</ecNumber>
    </recommendedName>
    <alternativeName>
        <fullName evidence="10">Dimethylallyl diphosphate:tRNA dimethylallyltransferase</fullName>
        <shortName evidence="10">DMAPP:tRNA dimethylallyltransferase</shortName>
        <shortName evidence="10">DMATase</shortName>
    </alternativeName>
    <alternativeName>
        <fullName evidence="10">Isopentenyl-diphosphate:tRNA isopentenyltransferase</fullName>
        <shortName evidence="10">IPP transferase</shortName>
        <shortName evidence="10">IPPT</shortName>
        <shortName evidence="10">IPTase</shortName>
    </alternativeName>
</protein>
<dbReference type="InterPro" id="IPR027417">
    <property type="entry name" value="P-loop_NTPase"/>
</dbReference>
<dbReference type="GO" id="GO:0052381">
    <property type="term" value="F:tRNA dimethylallyltransferase activity"/>
    <property type="evidence" value="ECO:0007669"/>
    <property type="project" value="UniProtKB-UniRule"/>
</dbReference>
<dbReference type="Pfam" id="PF01715">
    <property type="entry name" value="IPPT"/>
    <property type="match status" value="1"/>
</dbReference>
<evidence type="ECO:0000256" key="6">
    <source>
        <dbReference type="ARBA" id="ARBA00022741"/>
    </source>
</evidence>
<dbReference type="SUPFAM" id="SSF52540">
    <property type="entry name" value="P-loop containing nucleoside triphosphate hydrolases"/>
    <property type="match status" value="2"/>
</dbReference>
<comment type="catalytic activity">
    <reaction evidence="9 10 11">
        <text>adenosine(37) in tRNA + dimethylallyl diphosphate = N(6)-dimethylallyladenosine(37) in tRNA + diphosphate</text>
        <dbReference type="Rhea" id="RHEA:26482"/>
        <dbReference type="Rhea" id="RHEA-COMP:10162"/>
        <dbReference type="Rhea" id="RHEA-COMP:10375"/>
        <dbReference type="ChEBI" id="CHEBI:33019"/>
        <dbReference type="ChEBI" id="CHEBI:57623"/>
        <dbReference type="ChEBI" id="CHEBI:74411"/>
        <dbReference type="ChEBI" id="CHEBI:74415"/>
        <dbReference type="EC" id="2.5.1.75"/>
    </reaction>
</comment>
<evidence type="ECO:0000256" key="1">
    <source>
        <dbReference type="ARBA" id="ARBA00001946"/>
    </source>
</evidence>
<keyword evidence="15" id="KW-1185">Reference proteome</keyword>
<dbReference type="GO" id="GO:0005524">
    <property type="term" value="F:ATP binding"/>
    <property type="evidence" value="ECO:0007669"/>
    <property type="project" value="UniProtKB-UniRule"/>
</dbReference>
<dbReference type="PANTHER" id="PTHR11088:SF60">
    <property type="entry name" value="TRNA DIMETHYLALLYLTRANSFERASE"/>
    <property type="match status" value="1"/>
</dbReference>
<gene>
    <name evidence="10" type="primary">miaA</name>
    <name evidence="14" type="ORF">DFR63_0943</name>
</gene>
<evidence type="ECO:0000256" key="11">
    <source>
        <dbReference type="RuleBase" id="RU003783"/>
    </source>
</evidence>
<dbReference type="HAMAP" id="MF_00185">
    <property type="entry name" value="IPP_trans"/>
    <property type="match status" value="1"/>
</dbReference>
<organism evidence="14 15">
    <name type="scientific">Jeotgalicoccus halotolerans</name>
    <dbReference type="NCBI Taxonomy" id="157227"/>
    <lineage>
        <taxon>Bacteria</taxon>
        <taxon>Bacillati</taxon>
        <taxon>Bacillota</taxon>
        <taxon>Bacilli</taxon>
        <taxon>Bacillales</taxon>
        <taxon>Staphylococcaceae</taxon>
        <taxon>Jeotgalicoccus</taxon>
    </lineage>
</organism>
<dbReference type="Proteomes" id="UP000257076">
    <property type="component" value="Unassembled WGS sequence"/>
</dbReference>
<evidence type="ECO:0000256" key="9">
    <source>
        <dbReference type="ARBA" id="ARBA00049563"/>
    </source>
</evidence>
<dbReference type="Gene3D" id="1.10.20.140">
    <property type="match status" value="1"/>
</dbReference>
<feature type="site" description="Interaction with substrate tRNA" evidence="10">
    <location>
        <position position="102"/>
    </location>
</feature>
<dbReference type="Gene3D" id="3.40.50.300">
    <property type="entry name" value="P-loop containing nucleotide triphosphate hydrolases"/>
    <property type="match status" value="1"/>
</dbReference>
<evidence type="ECO:0000256" key="12">
    <source>
        <dbReference type="RuleBase" id="RU003784"/>
    </source>
</evidence>
<evidence type="ECO:0000256" key="7">
    <source>
        <dbReference type="ARBA" id="ARBA00022840"/>
    </source>
</evidence>
<evidence type="ECO:0000313" key="14">
    <source>
        <dbReference type="EMBL" id="REG25895.1"/>
    </source>
</evidence>
<keyword evidence="4 10" id="KW-0808">Transferase</keyword>
<comment type="subunit">
    <text evidence="10">Monomer.</text>
</comment>
<dbReference type="RefSeq" id="WP_115884676.1">
    <property type="nucleotide sequence ID" value="NZ_CBCSHX010000005.1"/>
</dbReference>
<dbReference type="PANTHER" id="PTHR11088">
    <property type="entry name" value="TRNA DIMETHYLALLYLTRANSFERASE"/>
    <property type="match status" value="1"/>
</dbReference>
<feature type="binding site" evidence="10">
    <location>
        <begin position="11"/>
        <end position="18"/>
    </location>
    <ligand>
        <name>ATP</name>
        <dbReference type="ChEBI" id="CHEBI:30616"/>
    </ligand>
</feature>
<dbReference type="InterPro" id="IPR018022">
    <property type="entry name" value="IPT"/>
</dbReference>
<keyword evidence="8 10" id="KW-0460">Magnesium</keyword>
<evidence type="ECO:0000256" key="8">
    <source>
        <dbReference type="ARBA" id="ARBA00022842"/>
    </source>
</evidence>
<evidence type="ECO:0000256" key="10">
    <source>
        <dbReference type="HAMAP-Rule" id="MF_00185"/>
    </source>
</evidence>
<dbReference type="OrthoDB" id="9776390at2"/>
<keyword evidence="5 10" id="KW-0819">tRNA processing</keyword>
<comment type="similarity">
    <text evidence="3 10 13">Belongs to the IPP transferase family.</text>
</comment>
<name>A0A3E0B1Q2_9STAP</name>